<dbReference type="GO" id="GO:0008466">
    <property type="term" value="F:glycogenin glucosyltransferase activity"/>
    <property type="evidence" value="ECO:0007669"/>
    <property type="project" value="UniProtKB-EC"/>
</dbReference>
<name>A0A060SWD9_BLAAD</name>
<feature type="compositionally biased region" description="Basic and acidic residues" evidence="14">
    <location>
        <begin position="432"/>
        <end position="443"/>
    </location>
</feature>
<accession>A0A060SWD9</accession>
<comment type="similarity">
    <text evidence="9">Belongs to the glycosyltransferase 8 family. Glycogenin subfamily.</text>
</comment>
<evidence type="ECO:0000256" key="10">
    <source>
        <dbReference type="ARBA" id="ARBA00038934"/>
    </source>
</evidence>
<dbReference type="GO" id="GO:0046872">
    <property type="term" value="F:metal ion binding"/>
    <property type="evidence" value="ECO:0007669"/>
    <property type="project" value="UniProtKB-KW"/>
</dbReference>
<evidence type="ECO:0000256" key="4">
    <source>
        <dbReference type="ARBA" id="ARBA00022679"/>
    </source>
</evidence>
<dbReference type="Gene3D" id="3.90.550.10">
    <property type="entry name" value="Spore Coat Polysaccharide Biosynthesis Protein SpsA, Chain A"/>
    <property type="match status" value="1"/>
</dbReference>
<feature type="compositionally biased region" description="Basic and acidic residues" evidence="14">
    <location>
        <begin position="375"/>
        <end position="385"/>
    </location>
</feature>
<keyword evidence="4" id="KW-0808">Transferase</keyword>
<comment type="function">
    <text evidence="13">Self-glucosylating initiator of glycogen synthesis. It catalyzes the formation of a short alpha (1,4)-glucosyl chain covalently attached via a glucose 1-O-tyrosyl linkage to internal tyrosine residues and these chains act as primers for the elongation reaction catalyzed by glycogen synthase.</text>
</comment>
<dbReference type="Pfam" id="PF01501">
    <property type="entry name" value="Glyco_transf_8"/>
    <property type="match status" value="1"/>
</dbReference>
<dbReference type="EC" id="2.4.1.186" evidence="10"/>
<keyword evidence="6" id="KW-0320">Glycogen biosynthesis</keyword>
<evidence type="ECO:0000256" key="6">
    <source>
        <dbReference type="ARBA" id="ARBA00023056"/>
    </source>
</evidence>
<gene>
    <name evidence="15" type="ORF">GNLVRS02_ARAD1A01034g</name>
</gene>
<feature type="compositionally biased region" description="Low complexity" evidence="14">
    <location>
        <begin position="658"/>
        <end position="673"/>
    </location>
</feature>
<evidence type="ECO:0000256" key="13">
    <source>
        <dbReference type="ARBA" id="ARBA00057883"/>
    </source>
</evidence>
<keyword evidence="3" id="KW-0963">Cytoplasm</keyword>
<feature type="region of interest" description="Disordered" evidence="14">
    <location>
        <begin position="268"/>
        <end position="333"/>
    </location>
</feature>
<dbReference type="GO" id="GO:0005737">
    <property type="term" value="C:cytoplasm"/>
    <property type="evidence" value="ECO:0007669"/>
    <property type="project" value="UniProtKB-SubCell"/>
</dbReference>
<protein>
    <recommendedName>
        <fullName evidence="10">glycogenin glucosyltransferase</fullName>
        <ecNumber evidence="10">2.4.1.186</ecNumber>
    </recommendedName>
</protein>
<comment type="subcellular location">
    <subcellularLocation>
        <location evidence="2">Cytoplasm</location>
    </subcellularLocation>
</comment>
<dbReference type="PANTHER" id="PTHR11183">
    <property type="entry name" value="GLYCOGENIN SUBFAMILY MEMBER"/>
    <property type="match status" value="1"/>
</dbReference>
<feature type="region of interest" description="Disordered" evidence="14">
    <location>
        <begin position="354"/>
        <end position="515"/>
    </location>
</feature>
<dbReference type="CDD" id="cd02537">
    <property type="entry name" value="GT8_Glycogenin"/>
    <property type="match status" value="1"/>
</dbReference>
<organism evidence="15">
    <name type="scientific">Blastobotrys adeninivorans</name>
    <name type="common">Yeast</name>
    <name type="synonym">Arxula adeninivorans</name>
    <dbReference type="NCBI Taxonomy" id="409370"/>
    <lineage>
        <taxon>Eukaryota</taxon>
        <taxon>Fungi</taxon>
        <taxon>Dikarya</taxon>
        <taxon>Ascomycota</taxon>
        <taxon>Saccharomycotina</taxon>
        <taxon>Dipodascomycetes</taxon>
        <taxon>Dipodascales</taxon>
        <taxon>Trichomonascaceae</taxon>
        <taxon>Blastobotrys</taxon>
    </lineage>
</organism>
<evidence type="ECO:0000256" key="11">
    <source>
        <dbReference type="ARBA" id="ARBA00050886"/>
    </source>
</evidence>
<feature type="compositionally biased region" description="Basic and acidic residues" evidence="14">
    <location>
        <begin position="626"/>
        <end position="647"/>
    </location>
</feature>
<feature type="compositionally biased region" description="Polar residues" evidence="14">
    <location>
        <begin position="563"/>
        <end position="576"/>
    </location>
</feature>
<proteinExistence type="inferred from homology"/>
<evidence type="ECO:0000256" key="9">
    <source>
        <dbReference type="ARBA" id="ARBA00038162"/>
    </source>
</evidence>
<evidence type="ECO:0000313" key="15">
    <source>
        <dbReference type="EMBL" id="CDP33068.1"/>
    </source>
</evidence>
<comment type="catalytic activity">
    <reaction evidence="12">
        <text>L-tyrosyl-[glycogenin] + UDP-alpha-D-glucose = alpha-D-glucosyl-L-tyrosyl-[glycogenin] + UDP + H(+)</text>
        <dbReference type="Rhea" id="RHEA:23360"/>
        <dbReference type="Rhea" id="RHEA-COMP:14604"/>
        <dbReference type="Rhea" id="RHEA-COMP:14605"/>
        <dbReference type="ChEBI" id="CHEBI:15378"/>
        <dbReference type="ChEBI" id="CHEBI:46858"/>
        <dbReference type="ChEBI" id="CHEBI:58223"/>
        <dbReference type="ChEBI" id="CHEBI:58885"/>
        <dbReference type="ChEBI" id="CHEBI:140573"/>
        <dbReference type="EC" id="2.4.1.186"/>
    </reaction>
</comment>
<dbReference type="FunFam" id="3.90.550.10:FF:000092">
    <property type="entry name" value="Glycogenin 2"/>
    <property type="match status" value="1"/>
</dbReference>
<sequence>MEAYVTLLFSDDYLVGVLTLAHALRETGTERQIVVLVTESVSQASRDAIEQVFDSVIDVKHVENPHPNSTEFVLLNRPELQPSYSKIALWGIPYKKVVYLDADVLVTRNIDDLFEVEIGPLQVAAAPDIGWPDIFNSGVLVAVPNKEALTDLTARASHNQSFDGGDQGLLNQYFENSWVRIPFAYNVTPSTSYQYAPAFRHFQSQVRNVHFVGSVKPWSPHSEQSDQYVQQWHQICGRYPDTARYLPEATQQKFHRLKQTALEGGHGLRVDSAEPQGQAAKQSTNEEEDNARFDRFGGYFSKKTPSHTIAPPPNRWDPTQSVPPRRSGPEAANLNVKYFDNVWDKPAEDLEEVRKQAEQFRAPKLGPSLAPFPWETRESTIKEKSGPPPAPTSAQVSAPATSHPAAPQRPAPHHGLHTYKSRVMGTQESPDPPERVFPDDPPRRSKPKKEKHKEQKEHKEKHKEKHKHKEKSRAREVEQDRPQTERIFPSDDLVWQTSQQPERIFPPGDLVGRANRPAHLDLRGTEPSELQGFDQSQSAWDMPQIDAFVRQHARHARTLSDIVAQNTESKSSAQQGKKTKLPVTPHVGTTPTEELGQDEAFPSGSAGPWNPDAKLKELARLPAKLLARESEGKEELRELRPSKENTKPLKGVLKHSRSSSGSTDGSNFHSSRK</sequence>
<evidence type="ECO:0000256" key="14">
    <source>
        <dbReference type="SAM" id="MobiDB-lite"/>
    </source>
</evidence>
<evidence type="ECO:0000256" key="5">
    <source>
        <dbReference type="ARBA" id="ARBA00022723"/>
    </source>
</evidence>
<evidence type="ECO:0000256" key="1">
    <source>
        <dbReference type="ARBA" id="ARBA00001936"/>
    </source>
</evidence>
<dbReference type="InterPro" id="IPR050587">
    <property type="entry name" value="GNT1/Glycosyltrans_8"/>
</dbReference>
<dbReference type="InterPro" id="IPR029044">
    <property type="entry name" value="Nucleotide-diphossugar_trans"/>
</dbReference>
<feature type="compositionally biased region" description="Basic and acidic residues" evidence="14">
    <location>
        <begin position="473"/>
        <end position="484"/>
    </location>
</feature>
<evidence type="ECO:0000256" key="8">
    <source>
        <dbReference type="ARBA" id="ARBA00023211"/>
    </source>
</evidence>
<evidence type="ECO:0000256" key="7">
    <source>
        <dbReference type="ARBA" id="ARBA00023180"/>
    </source>
</evidence>
<comment type="catalytic activity">
    <reaction evidence="11">
        <text>[1,4-alpha-D-glucosyl](n)-L-tyrosyl-[glycogenin] + UDP-alpha-D-glucose = [1,4-alpha-D-glucosyl](n+1)-L-tyrosyl-[glycogenin] + UDP + H(+)</text>
        <dbReference type="Rhea" id="RHEA:56560"/>
        <dbReference type="Rhea" id="RHEA-COMP:14606"/>
        <dbReference type="Rhea" id="RHEA-COMP:14607"/>
        <dbReference type="ChEBI" id="CHEBI:15378"/>
        <dbReference type="ChEBI" id="CHEBI:58223"/>
        <dbReference type="ChEBI" id="CHEBI:58885"/>
        <dbReference type="ChEBI" id="CHEBI:140574"/>
        <dbReference type="EC" id="2.4.1.186"/>
    </reaction>
</comment>
<dbReference type="InterPro" id="IPR002495">
    <property type="entry name" value="Glyco_trans_8"/>
</dbReference>
<feature type="compositionally biased region" description="Basic residues" evidence="14">
    <location>
        <begin position="459"/>
        <end position="472"/>
    </location>
</feature>
<keyword evidence="8" id="KW-0464">Manganese</keyword>
<reference evidence="15" key="2">
    <citation type="submission" date="2014-06" db="EMBL/GenBank/DDBJ databases">
        <title>The complete genome of Blastobotrys (Arxula) adeninivorans LS3 - a yeast of biotechnological interest.</title>
        <authorList>
            <person name="Kunze G."/>
            <person name="Gaillardin C."/>
            <person name="Czernicka M."/>
            <person name="Durrens P."/>
            <person name="Martin T."/>
            <person name="Boer E."/>
            <person name="Gabaldon T."/>
            <person name="Cruz J."/>
            <person name="Talla E."/>
            <person name="Marck C."/>
            <person name="Goffeau A."/>
            <person name="Barbe V."/>
            <person name="Baret P."/>
            <person name="Baronian K."/>
            <person name="Beier S."/>
            <person name="Bleykasten C."/>
            <person name="Bode R."/>
            <person name="Casaregola S."/>
            <person name="Despons L."/>
            <person name="Fairhead C."/>
            <person name="Giersberg M."/>
            <person name="Gierski P."/>
            <person name="Hahnel U."/>
            <person name="Hartmann A."/>
            <person name="Jankowska D."/>
            <person name="Jubin C."/>
            <person name="Jung P."/>
            <person name="Lafontaine I."/>
            <person name="Leh-Louis V."/>
            <person name="Lemaire M."/>
            <person name="Marcet-Houben M."/>
            <person name="Mascher M."/>
            <person name="Morel G."/>
            <person name="Richard G.-F."/>
            <person name="Riechen J."/>
            <person name="Sacerdot C."/>
            <person name="Sarkar A."/>
            <person name="Savel G."/>
            <person name="Schacherer J."/>
            <person name="Sherman D."/>
            <person name="Straub M.-L."/>
            <person name="Stein N."/>
            <person name="Thierry A."/>
            <person name="Trautwein-Schult A."/>
            <person name="Westhof E."/>
            <person name="Worch S."/>
            <person name="Dujon B."/>
            <person name="Souciet J.-L."/>
            <person name="Wincker P."/>
            <person name="Scholz U."/>
            <person name="Neuveglise N."/>
        </authorList>
    </citation>
    <scope>NUCLEOTIDE SEQUENCE</scope>
    <source>
        <strain evidence="15">LS3</strain>
    </source>
</reference>
<feature type="region of interest" description="Disordered" evidence="14">
    <location>
        <begin position="559"/>
        <end position="673"/>
    </location>
</feature>
<dbReference type="PhylomeDB" id="A0A060SWD9"/>
<dbReference type="GO" id="GO:0005978">
    <property type="term" value="P:glycogen biosynthetic process"/>
    <property type="evidence" value="ECO:0007669"/>
    <property type="project" value="UniProtKB-KW"/>
</dbReference>
<evidence type="ECO:0000256" key="2">
    <source>
        <dbReference type="ARBA" id="ARBA00004496"/>
    </source>
</evidence>
<feature type="compositionally biased region" description="Basic residues" evidence="14">
    <location>
        <begin position="411"/>
        <end position="420"/>
    </location>
</feature>
<evidence type="ECO:0000256" key="3">
    <source>
        <dbReference type="ARBA" id="ARBA00022490"/>
    </source>
</evidence>
<dbReference type="SUPFAM" id="SSF53448">
    <property type="entry name" value="Nucleotide-diphospho-sugar transferases"/>
    <property type="match status" value="1"/>
</dbReference>
<reference evidence="15" key="1">
    <citation type="submission" date="2014-02" db="EMBL/GenBank/DDBJ databases">
        <authorList>
            <person name="Genoscope - CEA"/>
        </authorList>
    </citation>
    <scope>NUCLEOTIDE SEQUENCE</scope>
    <source>
        <strain evidence="15">LS3</strain>
    </source>
</reference>
<keyword evidence="7" id="KW-0325">Glycoprotein</keyword>
<keyword evidence="5" id="KW-0479">Metal-binding</keyword>
<dbReference type="EMBL" id="HG937691">
    <property type="protein sequence ID" value="CDP33068.1"/>
    <property type="molecule type" value="Genomic_DNA"/>
</dbReference>
<comment type="cofactor">
    <cofactor evidence="1">
        <name>Mn(2+)</name>
        <dbReference type="ChEBI" id="CHEBI:29035"/>
    </cofactor>
</comment>
<dbReference type="AlphaFoldDB" id="A0A060SWD9"/>
<evidence type="ECO:0000256" key="12">
    <source>
        <dbReference type="ARBA" id="ARBA00052293"/>
    </source>
</evidence>